<reference evidence="4" key="1">
    <citation type="submission" date="2021-02" db="EMBL/GenBank/DDBJ databases">
        <authorList>
            <person name="Nowell W R."/>
        </authorList>
    </citation>
    <scope>NUCLEOTIDE SEQUENCE</scope>
</reference>
<organism evidence="4 5">
    <name type="scientific">Rotaria magnacalcarata</name>
    <dbReference type="NCBI Taxonomy" id="392030"/>
    <lineage>
        <taxon>Eukaryota</taxon>
        <taxon>Metazoa</taxon>
        <taxon>Spiralia</taxon>
        <taxon>Gnathifera</taxon>
        <taxon>Rotifera</taxon>
        <taxon>Eurotatoria</taxon>
        <taxon>Bdelloidea</taxon>
        <taxon>Philodinida</taxon>
        <taxon>Philodinidae</taxon>
        <taxon>Rotaria</taxon>
    </lineage>
</organism>
<feature type="compositionally biased region" description="Polar residues" evidence="2">
    <location>
        <begin position="113"/>
        <end position="135"/>
    </location>
</feature>
<keyword evidence="1" id="KW-0862">Zinc</keyword>
<feature type="non-terminal residue" evidence="4">
    <location>
        <position position="324"/>
    </location>
</feature>
<dbReference type="GO" id="GO:0008270">
    <property type="term" value="F:zinc ion binding"/>
    <property type="evidence" value="ECO:0007669"/>
    <property type="project" value="UniProtKB-KW"/>
</dbReference>
<gene>
    <name evidence="4" type="ORF">SMN809_LOCUS33795</name>
</gene>
<dbReference type="InterPro" id="IPR013087">
    <property type="entry name" value="Znf_C2H2_type"/>
</dbReference>
<dbReference type="SUPFAM" id="SSF57667">
    <property type="entry name" value="beta-beta-alpha zinc fingers"/>
    <property type="match status" value="1"/>
</dbReference>
<feature type="compositionally biased region" description="Low complexity" evidence="2">
    <location>
        <begin position="25"/>
        <end position="40"/>
    </location>
</feature>
<feature type="compositionally biased region" description="Pro residues" evidence="2">
    <location>
        <begin position="140"/>
        <end position="154"/>
    </location>
</feature>
<feature type="region of interest" description="Disordered" evidence="2">
    <location>
        <begin position="1"/>
        <end position="61"/>
    </location>
</feature>
<feature type="compositionally biased region" description="Polar residues" evidence="2">
    <location>
        <begin position="12"/>
        <end position="24"/>
    </location>
</feature>
<keyword evidence="1" id="KW-0479">Metal-binding</keyword>
<evidence type="ECO:0000256" key="2">
    <source>
        <dbReference type="SAM" id="MobiDB-lite"/>
    </source>
</evidence>
<sequence>MVELDCEEKQIENPSTSTSKKLNLSVTSSHSNTTQQTSSVPDRKRPYNVSVDPARYRRVPDPDDATAVKFACSLCGNLYKWRKSLNKHWKEKHNDESPPPLDAPVTIRPPKPSANTNIQSKLLNRTSDILPQSSMNPPASLAPPPPPPPAPHHPAFPFNPYSWINFASRNDFQPIYPSATPTDQSLNLPLDLTIKSTNKTTTTTTTSSPISIEQNQLKKHHRDSSSSNEEQRDSSHYNRADSDDDDDDDGHSEHASSSSPPNAYGQKIFICSICDQRFLAVETVNEHFLKNHLLELENEIAGKSPPRNTNVAQQNEEWNLSDPV</sequence>
<dbReference type="InterPro" id="IPR036236">
    <property type="entry name" value="Znf_C2H2_sf"/>
</dbReference>
<proteinExistence type="predicted"/>
<feature type="non-terminal residue" evidence="4">
    <location>
        <position position="1"/>
    </location>
</feature>
<evidence type="ECO:0000313" key="4">
    <source>
        <dbReference type="EMBL" id="CAF4475516.1"/>
    </source>
</evidence>
<evidence type="ECO:0000313" key="5">
    <source>
        <dbReference type="Proteomes" id="UP000676336"/>
    </source>
</evidence>
<accession>A0A8S2X4Y6</accession>
<dbReference type="Proteomes" id="UP000676336">
    <property type="component" value="Unassembled WGS sequence"/>
</dbReference>
<dbReference type="PROSITE" id="PS50157">
    <property type="entry name" value="ZINC_FINGER_C2H2_2"/>
    <property type="match status" value="1"/>
</dbReference>
<name>A0A8S2X4Y6_9BILA</name>
<dbReference type="SMART" id="SM00355">
    <property type="entry name" value="ZnF_C2H2"/>
    <property type="match status" value="2"/>
</dbReference>
<evidence type="ECO:0000259" key="3">
    <source>
        <dbReference type="PROSITE" id="PS50157"/>
    </source>
</evidence>
<feature type="compositionally biased region" description="Polar residues" evidence="2">
    <location>
        <begin position="306"/>
        <end position="318"/>
    </location>
</feature>
<dbReference type="AlphaFoldDB" id="A0A8S2X4Y6"/>
<comment type="caution">
    <text evidence="4">The sequence shown here is derived from an EMBL/GenBank/DDBJ whole genome shotgun (WGS) entry which is preliminary data.</text>
</comment>
<feature type="compositionally biased region" description="Basic and acidic residues" evidence="2">
    <location>
        <begin position="229"/>
        <end position="241"/>
    </location>
</feature>
<feature type="region of interest" description="Disordered" evidence="2">
    <location>
        <begin position="90"/>
        <end position="154"/>
    </location>
</feature>
<feature type="domain" description="C2H2-type" evidence="3">
    <location>
        <begin position="70"/>
        <end position="98"/>
    </location>
</feature>
<dbReference type="EMBL" id="CAJOBI010075285">
    <property type="protein sequence ID" value="CAF4475516.1"/>
    <property type="molecule type" value="Genomic_DNA"/>
</dbReference>
<dbReference type="PROSITE" id="PS00028">
    <property type="entry name" value="ZINC_FINGER_C2H2_1"/>
    <property type="match status" value="2"/>
</dbReference>
<evidence type="ECO:0000256" key="1">
    <source>
        <dbReference type="PROSITE-ProRule" id="PRU00042"/>
    </source>
</evidence>
<protein>
    <recommendedName>
        <fullName evidence="3">C2H2-type domain-containing protein</fullName>
    </recommendedName>
</protein>
<feature type="compositionally biased region" description="Pro residues" evidence="2">
    <location>
        <begin position="97"/>
        <end position="112"/>
    </location>
</feature>
<feature type="region of interest" description="Disordered" evidence="2">
    <location>
        <begin position="199"/>
        <end position="261"/>
    </location>
</feature>
<feature type="region of interest" description="Disordered" evidence="2">
    <location>
        <begin position="302"/>
        <end position="324"/>
    </location>
</feature>
<feature type="compositionally biased region" description="Low complexity" evidence="2">
    <location>
        <begin position="199"/>
        <end position="212"/>
    </location>
</feature>
<keyword evidence="1" id="KW-0863">Zinc-finger</keyword>